<dbReference type="EMBL" id="AP027080">
    <property type="protein sequence ID" value="BDU74201.1"/>
    <property type="molecule type" value="Genomic_DNA"/>
</dbReference>
<dbReference type="InterPro" id="IPR012338">
    <property type="entry name" value="Beta-lactam/transpept-like"/>
</dbReference>
<keyword evidence="2" id="KW-1185">Reference proteome</keyword>
<reference evidence="2" key="1">
    <citation type="journal article" date="2023" name="Int. J. Syst. Evol. Microbiol.">
        <title>Mesoterricola silvestris gen. nov., sp. nov., Mesoterricola sediminis sp. nov., Geothrix oryzae sp. nov., Geothrix edaphica sp. nov., Geothrix rubra sp. nov., and Geothrix limicola sp. nov., six novel members of Acidobacteriota isolated from soils.</title>
        <authorList>
            <person name="Itoh H."/>
            <person name="Sugisawa Y."/>
            <person name="Mise K."/>
            <person name="Xu Z."/>
            <person name="Kuniyasu M."/>
            <person name="Ushijima N."/>
            <person name="Kawano K."/>
            <person name="Kobayashi E."/>
            <person name="Shiratori Y."/>
            <person name="Masuda Y."/>
            <person name="Senoo K."/>
        </authorList>
    </citation>
    <scope>NUCLEOTIDE SEQUENCE [LARGE SCALE GENOMIC DNA]</scope>
    <source>
        <strain evidence="2">W79</strain>
    </source>
</reference>
<dbReference type="RefSeq" id="WP_316412877.1">
    <property type="nucleotide sequence ID" value="NZ_AP027080.1"/>
</dbReference>
<dbReference type="KEGG" id="msil:METEAL_33750"/>
<proteinExistence type="predicted"/>
<evidence type="ECO:0000313" key="1">
    <source>
        <dbReference type="EMBL" id="BDU74201.1"/>
    </source>
</evidence>
<dbReference type="Proteomes" id="UP001238179">
    <property type="component" value="Chromosome"/>
</dbReference>
<organism evidence="1 2">
    <name type="scientific">Mesoterricola silvestris</name>
    <dbReference type="NCBI Taxonomy" id="2927979"/>
    <lineage>
        <taxon>Bacteria</taxon>
        <taxon>Pseudomonadati</taxon>
        <taxon>Acidobacteriota</taxon>
        <taxon>Holophagae</taxon>
        <taxon>Holophagales</taxon>
        <taxon>Holophagaceae</taxon>
        <taxon>Mesoterricola</taxon>
    </lineage>
</organism>
<dbReference type="Gene3D" id="3.40.710.10">
    <property type="entry name" value="DD-peptidase/beta-lactamase superfamily"/>
    <property type="match status" value="1"/>
</dbReference>
<accession>A0AA48GJL4</accession>
<evidence type="ECO:0008006" key="3">
    <source>
        <dbReference type="Google" id="ProtNLM"/>
    </source>
</evidence>
<protein>
    <recommendedName>
        <fullName evidence="3">Penicillin-binding protein transpeptidase domain-containing protein</fullName>
    </recommendedName>
</protein>
<gene>
    <name evidence="1" type="ORF">METEAL_33750</name>
</gene>
<sequence>MRGLLLALALTLGARPPELATWRLEGSRVEAEPPSGDAPLPVGSLQKPFVVRAWARSHAGPSPRFRCRGCWLKAGHGELGLARAVAVSCNAYFLELARQTPLADLKAALAAEGFAPAPLSPEDAVGLAGNLAIRPSALLEAYRRLTLTPWPEGETLRQEVLQGLREAALTGTAAGLGHRGFWAKTGTVPAPDGDPLSTCGLALAVDDTGWAVLGRLRPGTGREAATALAPDLDRWRPWAPRRGPRRAGAVPSGLAAAVRVRLFELLGPRRFQVRNLGPDPVPLGPGHLGPGASAPLAPGIPVGPGLLELSAPGIRRRIQGEVALRSGVPVATLAPRDYVAGVVDAELPGGSPALRVELGAAVLRFLARGPRHPGADVCDSTHCAYFVGRGPRLDWTDPARAAALPGEPRGLDEAAWSAIQEAARFPGPDQWTAHCGGQPLSPRFVWGSGGAAAPPCPRHPTPAAPWTRTWTAAQVAKAFGSPVERMETGEEDGTWVLRLWQGGGVRTLRFDPAHRLLAGALGWDALPSPADAVEAVPGGFRARGRGQGHRVGLCLAEP</sequence>
<name>A0AA48GJL4_9BACT</name>
<dbReference type="SUPFAM" id="SSF56601">
    <property type="entry name" value="beta-lactamase/transpeptidase-like"/>
    <property type="match status" value="1"/>
</dbReference>
<dbReference type="AlphaFoldDB" id="A0AA48GJL4"/>
<evidence type="ECO:0000313" key="2">
    <source>
        <dbReference type="Proteomes" id="UP001238179"/>
    </source>
</evidence>